<comment type="caution">
    <text evidence="5">The sequence shown here is derived from an EMBL/GenBank/DDBJ whole genome shotgun (WGS) entry which is preliminary data.</text>
</comment>
<keyword evidence="2" id="KW-0238">DNA-binding</keyword>
<dbReference type="SUPFAM" id="SSF47413">
    <property type="entry name" value="lambda repressor-like DNA-binding domains"/>
    <property type="match status" value="1"/>
</dbReference>
<dbReference type="CDD" id="cd01392">
    <property type="entry name" value="HTH_LacI"/>
    <property type="match status" value="1"/>
</dbReference>
<evidence type="ECO:0000313" key="6">
    <source>
        <dbReference type="Proteomes" id="UP000760545"/>
    </source>
</evidence>
<dbReference type="PROSITE" id="PS50932">
    <property type="entry name" value="HTH_LACI_2"/>
    <property type="match status" value="1"/>
</dbReference>
<dbReference type="PANTHER" id="PTHR30146:SF109">
    <property type="entry name" value="HTH-TYPE TRANSCRIPTIONAL REGULATOR GALS"/>
    <property type="match status" value="1"/>
</dbReference>
<keyword evidence="6" id="KW-1185">Reference proteome</keyword>
<dbReference type="InterPro" id="IPR028082">
    <property type="entry name" value="Peripla_BP_I"/>
</dbReference>
<evidence type="ECO:0000256" key="1">
    <source>
        <dbReference type="ARBA" id="ARBA00023015"/>
    </source>
</evidence>
<feature type="domain" description="HTH lacI-type" evidence="4">
    <location>
        <begin position="5"/>
        <end position="59"/>
    </location>
</feature>
<proteinExistence type="predicted"/>
<dbReference type="InterPro" id="IPR000843">
    <property type="entry name" value="HTH_LacI"/>
</dbReference>
<dbReference type="InterPro" id="IPR046335">
    <property type="entry name" value="LacI/GalR-like_sensor"/>
</dbReference>
<sequence length="338" mass="37627">MNNKPTIHDIAKALGVDSSTVSRALNDSPRVTKATKVRVLAMAAELGYQRNMLASNLRKNVTNTIGVIVPRISRHFFSSAIQGIEETAYLAGYNVIISQSLEQLERERKIVEGLVANRVDGLLISVSMETVDYRHLEVAKNNSIPLVFFDRHCGISGYSNVLIDDFKCGFDATEHLIFKGCKRIAHFSGSQELEIYKNRFNGYKAALAKHNILFKNEYVVNSRLMEQDGYLGMQNLLDNQQEIDGVFSANDVTAIGAMKCIKERQLKIPEDIAIVGFSNEPISQVIEPSLTTIDQSGSEIGKTATELLLEYISKKEIPVEGQTIILNSKLIERNSSKK</sequence>
<keyword evidence="1" id="KW-0805">Transcription regulation</keyword>
<reference evidence="5 6" key="1">
    <citation type="submission" date="2020-03" db="EMBL/GenBank/DDBJ databases">
        <title>Tamlana sp. nov, isolated from XXX.</title>
        <authorList>
            <person name="Cao W.R."/>
        </authorList>
    </citation>
    <scope>NUCLEOTIDE SEQUENCE [LARGE SCALE GENOMIC DNA]</scope>
    <source>
        <strain evidence="5 6">HST1-43</strain>
    </source>
</reference>
<gene>
    <name evidence="5" type="ORF">HC176_12755</name>
</gene>
<dbReference type="Gene3D" id="3.40.50.2300">
    <property type="match status" value="2"/>
</dbReference>
<dbReference type="RefSeq" id="WP_167918878.1">
    <property type="nucleotide sequence ID" value="NZ_JAAVJS010000019.1"/>
</dbReference>
<accession>A0ABX1DDE3</accession>
<dbReference type="SUPFAM" id="SSF53822">
    <property type="entry name" value="Periplasmic binding protein-like I"/>
    <property type="match status" value="1"/>
</dbReference>
<keyword evidence="3" id="KW-0804">Transcription</keyword>
<dbReference type="InterPro" id="IPR010982">
    <property type="entry name" value="Lambda_DNA-bd_dom_sf"/>
</dbReference>
<dbReference type="Gene3D" id="1.10.260.40">
    <property type="entry name" value="lambda repressor-like DNA-binding domains"/>
    <property type="match status" value="1"/>
</dbReference>
<dbReference type="EMBL" id="JAAVJS010000019">
    <property type="protein sequence ID" value="NJX16358.1"/>
    <property type="molecule type" value="Genomic_DNA"/>
</dbReference>
<dbReference type="SMART" id="SM00354">
    <property type="entry name" value="HTH_LACI"/>
    <property type="match status" value="1"/>
</dbReference>
<evidence type="ECO:0000256" key="3">
    <source>
        <dbReference type="ARBA" id="ARBA00023163"/>
    </source>
</evidence>
<dbReference type="Pfam" id="PF00356">
    <property type="entry name" value="LacI"/>
    <property type="match status" value="1"/>
</dbReference>
<dbReference type="Proteomes" id="UP000760545">
    <property type="component" value="Unassembled WGS sequence"/>
</dbReference>
<evidence type="ECO:0000256" key="2">
    <source>
        <dbReference type="ARBA" id="ARBA00023125"/>
    </source>
</evidence>
<dbReference type="CDD" id="cd06267">
    <property type="entry name" value="PBP1_LacI_sugar_binding-like"/>
    <property type="match status" value="1"/>
</dbReference>
<organism evidence="5 6">
    <name type="scientific">Tamlana crocina</name>
    <dbReference type="NCBI Taxonomy" id="393006"/>
    <lineage>
        <taxon>Bacteria</taxon>
        <taxon>Pseudomonadati</taxon>
        <taxon>Bacteroidota</taxon>
        <taxon>Flavobacteriia</taxon>
        <taxon>Flavobacteriales</taxon>
        <taxon>Flavobacteriaceae</taxon>
        <taxon>Tamlana</taxon>
    </lineage>
</organism>
<dbReference type="Pfam" id="PF13377">
    <property type="entry name" value="Peripla_BP_3"/>
    <property type="match status" value="1"/>
</dbReference>
<dbReference type="PANTHER" id="PTHR30146">
    <property type="entry name" value="LACI-RELATED TRANSCRIPTIONAL REPRESSOR"/>
    <property type="match status" value="1"/>
</dbReference>
<name>A0ABX1DDE3_9FLAO</name>
<evidence type="ECO:0000259" key="4">
    <source>
        <dbReference type="PROSITE" id="PS50932"/>
    </source>
</evidence>
<protein>
    <submittedName>
        <fullName evidence="5">LacI family transcriptional regulator</fullName>
    </submittedName>
</protein>
<evidence type="ECO:0000313" key="5">
    <source>
        <dbReference type="EMBL" id="NJX16358.1"/>
    </source>
</evidence>